<keyword evidence="1" id="KW-0472">Membrane</keyword>
<proteinExistence type="predicted"/>
<protein>
    <submittedName>
        <fullName evidence="2">Uncharacterized protein</fullName>
    </submittedName>
</protein>
<sequence length="81" mass="9462">LFTYYTAFIINISFCNIKILITCALNTVLFGFLQNIEKQTFSIFQQPLKFFTQSCIKKLPFKHVDEIEALRVNAKYLSCDL</sequence>
<reference evidence="2" key="2">
    <citation type="submission" date="2013-05" db="EMBL/GenBank/DDBJ databases">
        <authorList>
            <person name="Carter J.-M."/>
            <person name="Baker S.C."/>
            <person name="Pink R."/>
            <person name="Carter D.R.F."/>
            <person name="Collins A."/>
            <person name="Tomlin J."/>
            <person name="Gibbs M."/>
            <person name="Breuker C.J."/>
        </authorList>
    </citation>
    <scope>NUCLEOTIDE SEQUENCE</scope>
    <source>
        <tissue evidence="2">Ovary</tissue>
    </source>
</reference>
<organism evidence="2">
    <name type="scientific">Pararge aegeria</name>
    <name type="common">speckled wood butterfly</name>
    <dbReference type="NCBI Taxonomy" id="116150"/>
    <lineage>
        <taxon>Eukaryota</taxon>
        <taxon>Metazoa</taxon>
        <taxon>Ecdysozoa</taxon>
        <taxon>Arthropoda</taxon>
        <taxon>Hexapoda</taxon>
        <taxon>Insecta</taxon>
        <taxon>Pterygota</taxon>
        <taxon>Neoptera</taxon>
        <taxon>Endopterygota</taxon>
        <taxon>Lepidoptera</taxon>
        <taxon>Glossata</taxon>
        <taxon>Ditrysia</taxon>
        <taxon>Papilionoidea</taxon>
        <taxon>Nymphalidae</taxon>
        <taxon>Satyrinae</taxon>
        <taxon>Satyrini</taxon>
        <taxon>Parargina</taxon>
        <taxon>Pararge</taxon>
    </lineage>
</organism>
<keyword evidence="1" id="KW-0812">Transmembrane</keyword>
<keyword evidence="1" id="KW-1133">Transmembrane helix</keyword>
<evidence type="ECO:0000256" key="1">
    <source>
        <dbReference type="SAM" id="Phobius"/>
    </source>
</evidence>
<feature type="transmembrane region" description="Helical" evidence="1">
    <location>
        <begin position="6"/>
        <end position="33"/>
    </location>
</feature>
<feature type="non-terminal residue" evidence="2">
    <location>
        <position position="81"/>
    </location>
</feature>
<dbReference type="EMBL" id="GAIX01000847">
    <property type="protein sequence ID" value="JAA91713.1"/>
    <property type="molecule type" value="Transcribed_RNA"/>
</dbReference>
<feature type="non-terminal residue" evidence="2">
    <location>
        <position position="1"/>
    </location>
</feature>
<name>S4PNI3_9NEOP</name>
<evidence type="ECO:0000313" key="2">
    <source>
        <dbReference type="EMBL" id="JAA91713.1"/>
    </source>
</evidence>
<reference evidence="2" key="1">
    <citation type="journal article" date="2013" name="BMC Genomics">
        <title>Unscrambling butterfly oogenesis.</title>
        <authorList>
            <person name="Carter J.M."/>
            <person name="Baker S.C."/>
            <person name="Pink R."/>
            <person name="Carter D.R."/>
            <person name="Collins A."/>
            <person name="Tomlin J."/>
            <person name="Gibbs M."/>
            <person name="Breuker C.J."/>
        </authorList>
    </citation>
    <scope>NUCLEOTIDE SEQUENCE</scope>
    <source>
        <tissue evidence="2">Ovary</tissue>
    </source>
</reference>
<accession>S4PNI3</accession>
<dbReference type="AlphaFoldDB" id="S4PNI3"/>